<comment type="subcellular location">
    <subcellularLocation>
        <location evidence="1">Membrane</location>
        <topology evidence="1">Single-pass type I membrane protein</topology>
    </subcellularLocation>
</comment>
<feature type="signal peptide" evidence="9">
    <location>
        <begin position="1"/>
        <end position="27"/>
    </location>
</feature>
<keyword evidence="3 8" id="KW-0812">Transmembrane</keyword>
<accession>A0A9L0K631</accession>
<dbReference type="PANTHER" id="PTHR16059">
    <property type="entry name" value="ANTHRAX TOXIN RECEPTOR"/>
    <property type="match status" value="1"/>
</dbReference>
<evidence type="ECO:0000259" key="10">
    <source>
        <dbReference type="PROSITE" id="PS50234"/>
    </source>
</evidence>
<dbReference type="InterPro" id="IPR002035">
    <property type="entry name" value="VWF_A"/>
</dbReference>
<dbReference type="SUPFAM" id="SSF53300">
    <property type="entry name" value="vWA-like"/>
    <property type="match status" value="1"/>
</dbReference>
<organism evidence="11 12">
    <name type="scientific">Equus asinus</name>
    <name type="common">Donkey</name>
    <name type="synonym">Equus africanus asinus</name>
    <dbReference type="NCBI Taxonomy" id="9793"/>
    <lineage>
        <taxon>Eukaryota</taxon>
        <taxon>Metazoa</taxon>
        <taxon>Chordata</taxon>
        <taxon>Craniata</taxon>
        <taxon>Vertebrata</taxon>
        <taxon>Euteleostomi</taxon>
        <taxon>Mammalia</taxon>
        <taxon>Eutheria</taxon>
        <taxon>Laurasiatheria</taxon>
        <taxon>Perissodactyla</taxon>
        <taxon>Equidae</taxon>
        <taxon>Equus</taxon>
    </lineage>
</organism>
<evidence type="ECO:0000256" key="5">
    <source>
        <dbReference type="ARBA" id="ARBA00022729"/>
    </source>
</evidence>
<keyword evidence="12" id="KW-1185">Reference proteome</keyword>
<name>A0A9L0K631_EQUAS</name>
<reference evidence="11 12" key="1">
    <citation type="journal article" date="2020" name="Nat. Commun.">
        <title>Donkey genomes provide new insights into domestication and selection for coat color.</title>
        <authorList>
            <person name="Wang"/>
            <person name="C."/>
            <person name="Li"/>
            <person name="H."/>
            <person name="Guo"/>
            <person name="Y."/>
            <person name="Huang"/>
            <person name="J."/>
            <person name="Sun"/>
            <person name="Y."/>
            <person name="Min"/>
            <person name="J."/>
            <person name="Wang"/>
            <person name="J."/>
            <person name="Fang"/>
            <person name="X."/>
            <person name="Zhao"/>
            <person name="Z."/>
            <person name="Wang"/>
            <person name="S."/>
            <person name="Zhang"/>
            <person name="Y."/>
            <person name="Liu"/>
            <person name="Q."/>
            <person name="Jiang"/>
            <person name="Q."/>
            <person name="Wang"/>
            <person name="X."/>
            <person name="Guo"/>
            <person name="Y."/>
            <person name="Yang"/>
            <person name="C."/>
            <person name="Wang"/>
            <person name="Y."/>
            <person name="Tian"/>
            <person name="F."/>
            <person name="Zhuang"/>
            <person name="G."/>
            <person name="Fan"/>
            <person name="Y."/>
            <person name="Gao"/>
            <person name="Q."/>
            <person name="Li"/>
            <person name="Y."/>
            <person name="Ju"/>
            <person name="Z."/>
            <person name="Li"/>
            <person name="J."/>
            <person name="Li"/>
            <person name="R."/>
            <person name="Hou"/>
            <person name="M."/>
            <person name="Yang"/>
            <person name="G."/>
            <person name="Liu"/>
            <person name="G."/>
            <person name="Liu"/>
            <person name="W."/>
            <person name="Guo"/>
            <person name="J."/>
            <person name="Pan"/>
            <person name="S."/>
            <person name="Fan"/>
            <person name="G."/>
            <person name="Zhang"/>
            <person name="W."/>
            <person name="Zhang"/>
            <person name="R."/>
            <person name="Yu"/>
            <person name="J."/>
            <person name="Zhang"/>
            <person name="X."/>
            <person name="Yin"/>
            <person name="Q."/>
            <person name="Ji"/>
            <person name="C."/>
            <person name="Jin"/>
            <person name="Y."/>
            <person name="Yue"/>
            <person name="G."/>
            <person name="Liu"/>
            <person name="M."/>
            <person name="Xu"/>
            <person name="J."/>
            <person name="Liu"/>
            <person name="S."/>
            <person name="Jordana"/>
            <person name="J."/>
            <person name="Noce"/>
            <person name="A."/>
            <person name="Amills"/>
            <person name="M."/>
            <person name="Wu"/>
            <person name="D.D."/>
            <person name="Li"/>
            <person name="S."/>
            <person name="Zhou"/>
            <person name="X. and Zhong"/>
            <person name="J."/>
        </authorList>
    </citation>
    <scope>NUCLEOTIDE SEQUENCE [LARGE SCALE GENOMIC DNA]</scope>
</reference>
<evidence type="ECO:0000313" key="11">
    <source>
        <dbReference type="Ensembl" id="ENSEASP00005060926.1"/>
    </source>
</evidence>
<reference evidence="11" key="3">
    <citation type="submission" date="2025-09" db="UniProtKB">
        <authorList>
            <consortium name="Ensembl"/>
        </authorList>
    </citation>
    <scope>IDENTIFICATION</scope>
</reference>
<dbReference type="InterPro" id="IPR008400">
    <property type="entry name" value="Anthrax_toxin_rcpt_extracel"/>
</dbReference>
<feature type="chain" id="PRO_5040485636" description="VWFA domain-containing protein" evidence="9">
    <location>
        <begin position="28"/>
        <end position="627"/>
    </location>
</feature>
<dbReference type="Pfam" id="PF05587">
    <property type="entry name" value="Anth_Ig"/>
    <property type="match status" value="1"/>
</dbReference>
<evidence type="ECO:0000256" key="9">
    <source>
        <dbReference type="SAM" id="SignalP"/>
    </source>
</evidence>
<dbReference type="Pfam" id="PF00092">
    <property type="entry name" value="VWA"/>
    <property type="match status" value="1"/>
</dbReference>
<evidence type="ECO:0000256" key="1">
    <source>
        <dbReference type="ARBA" id="ARBA00004479"/>
    </source>
</evidence>
<evidence type="ECO:0000256" key="7">
    <source>
        <dbReference type="ARBA" id="ARBA00023136"/>
    </source>
</evidence>
<dbReference type="GO" id="GO:0046872">
    <property type="term" value="F:metal ion binding"/>
    <property type="evidence" value="ECO:0007669"/>
    <property type="project" value="UniProtKB-KW"/>
</dbReference>
<evidence type="ECO:0000256" key="6">
    <source>
        <dbReference type="ARBA" id="ARBA00022989"/>
    </source>
</evidence>
<dbReference type="GO" id="GO:0004888">
    <property type="term" value="F:transmembrane signaling receptor activity"/>
    <property type="evidence" value="ECO:0007669"/>
    <property type="project" value="TreeGrafter"/>
</dbReference>
<evidence type="ECO:0000256" key="2">
    <source>
        <dbReference type="ARBA" id="ARBA00008095"/>
    </source>
</evidence>
<dbReference type="Gene3D" id="3.40.50.410">
    <property type="entry name" value="von Willebrand factor, type A domain"/>
    <property type="match status" value="1"/>
</dbReference>
<keyword evidence="6 8" id="KW-1133">Transmembrane helix</keyword>
<dbReference type="PANTHER" id="PTHR16059:SF16">
    <property type="entry name" value="ANTHRAX TOXIN RECEPTOR-LIKE"/>
    <property type="match status" value="1"/>
</dbReference>
<dbReference type="GO" id="GO:0009986">
    <property type="term" value="C:cell surface"/>
    <property type="evidence" value="ECO:0007669"/>
    <property type="project" value="TreeGrafter"/>
</dbReference>
<dbReference type="Ensembl" id="ENSEAST00005048265.1">
    <property type="protein sequence ID" value="ENSEASP00005060926.1"/>
    <property type="gene ID" value="ENSEASG00005030992.1"/>
</dbReference>
<dbReference type="PROSITE" id="PS50234">
    <property type="entry name" value="VWFA"/>
    <property type="match status" value="1"/>
</dbReference>
<keyword evidence="5 9" id="KW-0732">Signal</keyword>
<dbReference type="GO" id="GO:0005886">
    <property type="term" value="C:plasma membrane"/>
    <property type="evidence" value="ECO:0007669"/>
    <property type="project" value="TreeGrafter"/>
</dbReference>
<dbReference type="GeneTree" id="ENSGT00940000157727"/>
<sequence length="627" mass="69238">MGSRGPRVPGPVLFLLLLLLPPPPLQSTESFPSRVPGNRDFRRKAGRRRRDVNEWKTCNGVFDVYFVLDASDIVKDNWEDIHKFVNETAKKYKNPKLRMSFITYSTEGHTLMNLTSDRNEIHDGLDRLKNVVPSGDRNLQEGFKKANEQIQQVHSKDQKAASLIIALTAGPLQQKTVQDAKNEAKKAQKMGTLIYGVGVKDYEASQLSNVAGSKNQIYEARKGFKSLRDIIGWLVVNSCAEVIPGGSYYVCVGESYEVTFHLSSSADINKDEVICRYKLGYSEPFYKNATSVQRGSVVCPGHVFKRGGQEVSIQSSQDNGTFYEKPMTLVSITCPDATTVPKETSIPTTVTQKTTVLTTVTQKKTTVTTTVTQEAPVPTVVTQKETSVPTTVTQKETPVPTTVTQKATPVPTTVTQKATPVPTVVTQKETPVPTVVTQKETPVPTTVTQKETSVPTVAPPGLSPDNPLFFPVLVPAVLIIPVLICCIWYCRRTVKEPPPVQKAEKEPETCPTVIVPWCGCQQDRIRRMEGKLDTLCNFVQSCNQVPLMWRDKGRCINFTLVKPPCVQMPCGSNICLRPSQESFPLNSCCSRGQPLRAICSRPASRMLPLIPPHAQALCRTTLSLPPP</sequence>
<evidence type="ECO:0000256" key="4">
    <source>
        <dbReference type="ARBA" id="ARBA00022723"/>
    </source>
</evidence>
<dbReference type="InterPro" id="IPR036465">
    <property type="entry name" value="vWFA_dom_sf"/>
</dbReference>
<evidence type="ECO:0000256" key="3">
    <source>
        <dbReference type="ARBA" id="ARBA00022692"/>
    </source>
</evidence>
<keyword evidence="7 8" id="KW-0472">Membrane</keyword>
<evidence type="ECO:0000313" key="12">
    <source>
        <dbReference type="Proteomes" id="UP000694387"/>
    </source>
</evidence>
<proteinExistence type="inferred from homology"/>
<keyword evidence="4" id="KW-0479">Metal-binding</keyword>
<dbReference type="FunFam" id="3.40.50.410:FF:000024">
    <property type="entry name" value="Anthrax toxin receptor"/>
    <property type="match status" value="1"/>
</dbReference>
<reference evidence="11" key="2">
    <citation type="submission" date="2025-08" db="UniProtKB">
        <authorList>
            <consortium name="Ensembl"/>
        </authorList>
    </citation>
    <scope>IDENTIFICATION</scope>
</reference>
<comment type="similarity">
    <text evidence="2">Belongs to the ATR family.</text>
</comment>
<evidence type="ECO:0000256" key="8">
    <source>
        <dbReference type="SAM" id="Phobius"/>
    </source>
</evidence>
<dbReference type="Proteomes" id="UP000694387">
    <property type="component" value="Chromosome 2"/>
</dbReference>
<feature type="transmembrane region" description="Helical" evidence="8">
    <location>
        <begin position="468"/>
        <end position="490"/>
    </location>
</feature>
<dbReference type="AlphaFoldDB" id="A0A9L0K631"/>
<protein>
    <recommendedName>
        <fullName evidence="10">VWFA domain-containing protein</fullName>
    </recommendedName>
</protein>
<feature type="domain" description="VWFA" evidence="10">
    <location>
        <begin position="63"/>
        <end position="234"/>
    </location>
</feature>
<dbReference type="SMART" id="SM00327">
    <property type="entry name" value="VWA"/>
    <property type="match status" value="1"/>
</dbReference>
<gene>
    <name evidence="11" type="primary">LOC106831379</name>
</gene>